<dbReference type="InterPro" id="IPR001179">
    <property type="entry name" value="PPIase_FKBP_dom"/>
</dbReference>
<comment type="function">
    <text evidence="10 12">Involved in protein export. Acts as a chaperone by maintaining the newly synthesized protein in an open conformation. Functions as a peptidyl-prolyl cis-trans isomerase.</text>
</comment>
<gene>
    <name evidence="12" type="primary">tig</name>
    <name evidence="17" type="ORF">SAMN05421804_105156</name>
</gene>
<accession>A0A1G8PP20</accession>
<dbReference type="Pfam" id="PF00254">
    <property type="entry name" value="FKBP_C"/>
    <property type="match status" value="1"/>
</dbReference>
<dbReference type="InterPro" id="IPR037041">
    <property type="entry name" value="Trigger_fac_C_sf"/>
</dbReference>
<evidence type="ECO:0000256" key="13">
    <source>
        <dbReference type="PROSITE-ProRule" id="PRU00277"/>
    </source>
</evidence>
<dbReference type="GO" id="GO:0043022">
    <property type="term" value="F:ribosome binding"/>
    <property type="evidence" value="ECO:0007669"/>
    <property type="project" value="TreeGrafter"/>
</dbReference>
<feature type="domain" description="PPIase FKBP-type" evidence="16">
    <location>
        <begin position="164"/>
        <end position="244"/>
    </location>
</feature>
<dbReference type="Pfam" id="PF05697">
    <property type="entry name" value="Trigger_N"/>
    <property type="match status" value="1"/>
</dbReference>
<sequence>MNVTVEKLDAKKVKLEVTLEAAKLTEAIQKSYKKNVKNLNVQGFRKGKAPLALIKQFYGVEVLFDDATDFLLNESYPKALAEADVKAIDYPQIDIKQMEEGQEFIYTAEVEVYPEFDLPEYKGLEVEKPVYVVTENEVDHELEHLVERNGRIESKGEGAVVEMDDIAVINFDGKVDGVQFEGGKGENFELTIGANMFIGDFEEQLIGLKAGDKKVVKVTFPEDYQAEEVKGKDAEFDVEILDIKSKEYPEVDDEFASEVSEFETLEELKASIREGLTKDAENRGRNELNSNLIKALAEKAEIDVPNAMVETSIDRMVRDFEQRIQQQGISMDIYLQMTGQDKTTIRDMFRDNAMSVVKNDLLIEAIMEKEGITATEEELVAKAEEIAQMYGGQMEELKDMLLNSNKKELEMEVTTAKVFALLEEHAVLTEVEKSTAHNHGHDHEDHDHEDHDHEGHDHE</sequence>
<dbReference type="GO" id="GO:0005737">
    <property type="term" value="C:cytoplasm"/>
    <property type="evidence" value="ECO:0007669"/>
    <property type="project" value="UniProtKB-SubCell"/>
</dbReference>
<organism evidence="17 18">
    <name type="scientific">Proteiniclasticum ruminis</name>
    <dbReference type="NCBI Taxonomy" id="398199"/>
    <lineage>
        <taxon>Bacteria</taxon>
        <taxon>Bacillati</taxon>
        <taxon>Bacillota</taxon>
        <taxon>Clostridia</taxon>
        <taxon>Eubacteriales</taxon>
        <taxon>Clostridiaceae</taxon>
        <taxon>Proteiniclasticum</taxon>
    </lineage>
</organism>
<keyword evidence="9 12" id="KW-0131">Cell cycle</keyword>
<evidence type="ECO:0000256" key="5">
    <source>
        <dbReference type="ARBA" id="ARBA00022618"/>
    </source>
</evidence>
<comment type="domain">
    <text evidence="12">Consists of 3 domains; the N-terminus binds the ribosome, the middle domain has PPIase activity, while the C-terminus has intrinsic chaperone activity on its own.</text>
</comment>
<comment type="similarity">
    <text evidence="2 12 14">Belongs to the FKBP-type PPIase family. Tig subfamily.</text>
</comment>
<dbReference type="GO" id="GO:0051301">
    <property type="term" value="P:cell division"/>
    <property type="evidence" value="ECO:0007669"/>
    <property type="project" value="UniProtKB-KW"/>
</dbReference>
<evidence type="ECO:0000256" key="14">
    <source>
        <dbReference type="RuleBase" id="RU003914"/>
    </source>
</evidence>
<dbReference type="PROSITE" id="PS50059">
    <property type="entry name" value="FKBP_PPIASE"/>
    <property type="match status" value="1"/>
</dbReference>
<protein>
    <recommendedName>
        <fullName evidence="4 12">Trigger factor</fullName>
        <shortName evidence="12">TF</shortName>
        <ecNumber evidence="3 12">5.2.1.8</ecNumber>
    </recommendedName>
    <alternativeName>
        <fullName evidence="11 12">PPIase</fullName>
    </alternativeName>
</protein>
<evidence type="ECO:0000256" key="9">
    <source>
        <dbReference type="ARBA" id="ARBA00023306"/>
    </source>
</evidence>
<evidence type="ECO:0000256" key="7">
    <source>
        <dbReference type="ARBA" id="ARBA00023186"/>
    </source>
</evidence>
<dbReference type="InterPro" id="IPR005215">
    <property type="entry name" value="Trig_fac"/>
</dbReference>
<reference evidence="17 18" key="1">
    <citation type="submission" date="2016-10" db="EMBL/GenBank/DDBJ databases">
        <authorList>
            <person name="de Groot N.N."/>
        </authorList>
    </citation>
    <scope>NUCLEOTIDE SEQUENCE [LARGE SCALE GENOMIC DNA]</scope>
    <source>
        <strain evidence="17 18">CGMCC 1.5058</strain>
    </source>
</reference>
<evidence type="ECO:0000256" key="12">
    <source>
        <dbReference type="HAMAP-Rule" id="MF_00303"/>
    </source>
</evidence>
<evidence type="ECO:0000313" key="17">
    <source>
        <dbReference type="EMBL" id="SDI93955.1"/>
    </source>
</evidence>
<evidence type="ECO:0000256" key="4">
    <source>
        <dbReference type="ARBA" id="ARBA00016902"/>
    </source>
</evidence>
<dbReference type="Pfam" id="PF05698">
    <property type="entry name" value="Trigger_C"/>
    <property type="match status" value="1"/>
</dbReference>
<dbReference type="EC" id="5.2.1.8" evidence="3 12"/>
<evidence type="ECO:0000256" key="15">
    <source>
        <dbReference type="SAM" id="MobiDB-lite"/>
    </source>
</evidence>
<dbReference type="Gene3D" id="3.30.70.1050">
    <property type="entry name" value="Trigger factor ribosome-binding domain"/>
    <property type="match status" value="1"/>
</dbReference>
<comment type="catalytic activity">
    <reaction evidence="1 12 13">
        <text>[protein]-peptidylproline (omega=180) = [protein]-peptidylproline (omega=0)</text>
        <dbReference type="Rhea" id="RHEA:16237"/>
        <dbReference type="Rhea" id="RHEA-COMP:10747"/>
        <dbReference type="Rhea" id="RHEA-COMP:10748"/>
        <dbReference type="ChEBI" id="CHEBI:83833"/>
        <dbReference type="ChEBI" id="CHEBI:83834"/>
        <dbReference type="EC" id="5.2.1.8"/>
    </reaction>
</comment>
<dbReference type="SUPFAM" id="SSF54534">
    <property type="entry name" value="FKBP-like"/>
    <property type="match status" value="1"/>
</dbReference>
<evidence type="ECO:0000256" key="11">
    <source>
        <dbReference type="ARBA" id="ARBA00029986"/>
    </source>
</evidence>
<dbReference type="Gene3D" id="3.10.50.40">
    <property type="match status" value="1"/>
</dbReference>
<dbReference type="GO" id="GO:0051083">
    <property type="term" value="P:'de novo' cotranslational protein folding"/>
    <property type="evidence" value="ECO:0007669"/>
    <property type="project" value="TreeGrafter"/>
</dbReference>
<dbReference type="GO" id="GO:0044183">
    <property type="term" value="F:protein folding chaperone"/>
    <property type="evidence" value="ECO:0007669"/>
    <property type="project" value="TreeGrafter"/>
</dbReference>
<feature type="region of interest" description="Disordered" evidence="15">
    <location>
        <begin position="433"/>
        <end position="459"/>
    </location>
</feature>
<comment type="subcellular location">
    <subcellularLocation>
        <location evidence="12">Cytoplasm</location>
    </subcellularLocation>
    <text evidence="12">About half TF is bound to the ribosome near the polypeptide exit tunnel while the other half is free in the cytoplasm.</text>
</comment>
<dbReference type="SUPFAM" id="SSF102735">
    <property type="entry name" value="Trigger factor ribosome-binding domain"/>
    <property type="match status" value="1"/>
</dbReference>
<dbReference type="InterPro" id="IPR036611">
    <property type="entry name" value="Trigger_fac_ribosome-bd_sf"/>
</dbReference>
<dbReference type="SUPFAM" id="SSF109998">
    <property type="entry name" value="Triger factor/SurA peptide-binding domain-like"/>
    <property type="match status" value="1"/>
</dbReference>
<evidence type="ECO:0000256" key="8">
    <source>
        <dbReference type="ARBA" id="ARBA00023235"/>
    </source>
</evidence>
<dbReference type="PANTHER" id="PTHR30560:SF3">
    <property type="entry name" value="TRIGGER FACTOR-LIKE PROTEIN TIG, CHLOROPLASTIC"/>
    <property type="match status" value="1"/>
</dbReference>
<dbReference type="GO" id="GO:0015031">
    <property type="term" value="P:protein transport"/>
    <property type="evidence" value="ECO:0007669"/>
    <property type="project" value="UniProtKB-UniRule"/>
</dbReference>
<dbReference type="GO" id="GO:0043335">
    <property type="term" value="P:protein unfolding"/>
    <property type="evidence" value="ECO:0007669"/>
    <property type="project" value="TreeGrafter"/>
</dbReference>
<evidence type="ECO:0000256" key="2">
    <source>
        <dbReference type="ARBA" id="ARBA00005464"/>
    </source>
</evidence>
<proteinExistence type="inferred from homology"/>
<keyword evidence="6 12" id="KW-0697">Rotamase</keyword>
<dbReference type="InterPro" id="IPR008880">
    <property type="entry name" value="Trigger_fac_C"/>
</dbReference>
<evidence type="ECO:0000313" key="18">
    <source>
        <dbReference type="Proteomes" id="UP000183255"/>
    </source>
</evidence>
<keyword evidence="5 12" id="KW-0132">Cell division</keyword>
<dbReference type="RefSeq" id="WP_051651613.1">
    <property type="nucleotide sequence ID" value="NZ_FNDZ01000005.1"/>
</dbReference>
<dbReference type="InterPro" id="IPR008881">
    <property type="entry name" value="Trigger_fac_ribosome-bd_bac"/>
</dbReference>
<dbReference type="PANTHER" id="PTHR30560">
    <property type="entry name" value="TRIGGER FACTOR CHAPERONE AND PEPTIDYL-PROLYL CIS/TRANS ISOMERASE"/>
    <property type="match status" value="1"/>
</dbReference>
<dbReference type="Gene3D" id="1.10.3120.10">
    <property type="entry name" value="Trigger factor, C-terminal domain"/>
    <property type="match status" value="1"/>
</dbReference>
<evidence type="ECO:0000256" key="3">
    <source>
        <dbReference type="ARBA" id="ARBA00013194"/>
    </source>
</evidence>
<dbReference type="InterPro" id="IPR046357">
    <property type="entry name" value="PPIase_dom_sf"/>
</dbReference>
<dbReference type="GO" id="GO:0003755">
    <property type="term" value="F:peptidyl-prolyl cis-trans isomerase activity"/>
    <property type="evidence" value="ECO:0007669"/>
    <property type="project" value="UniProtKB-UniRule"/>
</dbReference>
<evidence type="ECO:0000256" key="6">
    <source>
        <dbReference type="ARBA" id="ARBA00023110"/>
    </source>
</evidence>
<dbReference type="EMBL" id="FNDZ01000005">
    <property type="protein sequence ID" value="SDI93955.1"/>
    <property type="molecule type" value="Genomic_DNA"/>
</dbReference>
<dbReference type="PIRSF" id="PIRSF003095">
    <property type="entry name" value="Trigger_factor"/>
    <property type="match status" value="1"/>
</dbReference>
<keyword evidence="7 12" id="KW-0143">Chaperone</keyword>
<dbReference type="NCBIfam" id="TIGR00115">
    <property type="entry name" value="tig"/>
    <property type="match status" value="1"/>
</dbReference>
<dbReference type="HAMAP" id="MF_00303">
    <property type="entry name" value="Trigger_factor_Tig"/>
    <property type="match status" value="1"/>
</dbReference>
<keyword evidence="12" id="KW-0963">Cytoplasm</keyword>
<dbReference type="Proteomes" id="UP000183255">
    <property type="component" value="Unassembled WGS sequence"/>
</dbReference>
<dbReference type="InterPro" id="IPR027304">
    <property type="entry name" value="Trigger_fact/SurA_dom_sf"/>
</dbReference>
<dbReference type="FunFam" id="3.10.50.40:FF:000001">
    <property type="entry name" value="Trigger factor"/>
    <property type="match status" value="1"/>
</dbReference>
<name>A0A1G8PP20_9CLOT</name>
<evidence type="ECO:0000256" key="10">
    <source>
        <dbReference type="ARBA" id="ARBA00024849"/>
    </source>
</evidence>
<evidence type="ECO:0000259" key="16">
    <source>
        <dbReference type="PROSITE" id="PS50059"/>
    </source>
</evidence>
<dbReference type="AlphaFoldDB" id="A0A1G8PP20"/>
<keyword evidence="8 12" id="KW-0413">Isomerase</keyword>
<evidence type="ECO:0000256" key="1">
    <source>
        <dbReference type="ARBA" id="ARBA00000971"/>
    </source>
</evidence>